<dbReference type="InterPro" id="IPR001841">
    <property type="entry name" value="Znf_RING"/>
</dbReference>
<dbReference type="Proteomes" id="UP000826234">
    <property type="component" value="Unassembled WGS sequence"/>
</dbReference>
<feature type="signal peptide" evidence="16">
    <location>
        <begin position="1"/>
        <end position="23"/>
    </location>
</feature>
<accession>A0ABQ7T8S6</accession>
<evidence type="ECO:0000256" key="10">
    <source>
        <dbReference type="ARBA" id="ARBA00022989"/>
    </source>
</evidence>
<evidence type="ECO:0000256" key="2">
    <source>
        <dbReference type="ARBA" id="ARBA00004906"/>
    </source>
</evidence>
<dbReference type="InterPro" id="IPR003137">
    <property type="entry name" value="PA_domain"/>
</dbReference>
<comment type="subcellular location">
    <subcellularLocation>
        <location evidence="13">Endomembrane system</location>
        <topology evidence="13">Single-pass type I membrane protein</topology>
    </subcellularLocation>
</comment>
<keyword evidence="7 16" id="KW-0732">Signal</keyword>
<evidence type="ECO:0000256" key="11">
    <source>
        <dbReference type="ARBA" id="ARBA00023136"/>
    </source>
</evidence>
<dbReference type="InterPro" id="IPR051653">
    <property type="entry name" value="E3_ligase_sorting_rcpt"/>
</dbReference>
<keyword evidence="6" id="KW-0479">Metal-binding</keyword>
<evidence type="ECO:0000256" key="16">
    <source>
        <dbReference type="SAM" id="SignalP"/>
    </source>
</evidence>
<sequence length="303" mass="34076">MWFSPISPPSLVTFSLILETILAKPFVHLVYTENSTCLDFKAVPACFGPALPPMGFTGYLVEALPTNACHPIEAPPDSNRTQLGFIVLIRRYDCPFGIKVLHAQQAGYRGAIIHNLYSDLLVSMAVEVQEIRDQISIPSLFIGGTAAKFLRRQIHAEKVIKVTTVVPRGYYNPCGGNVEFSLWDPARHYVQFWPGYCTQQMIIKFLQEFGFLILLGTGFSILTFIGWVKWRQRNCGIRVKTFRSGDHYDLCVICMADYEAGDQLKILPCGHAYHNTCINTWLLIQPRGGKTCPICKQKINVAI</sequence>
<feature type="chain" id="PRO_5045671205" description="RING-type E3 ubiquitin transferase" evidence="16">
    <location>
        <begin position="24"/>
        <end position="303"/>
    </location>
</feature>
<keyword evidence="5 15" id="KW-0812">Transmembrane</keyword>
<evidence type="ECO:0000313" key="19">
    <source>
        <dbReference type="Proteomes" id="UP000826234"/>
    </source>
</evidence>
<evidence type="ECO:0000256" key="6">
    <source>
        <dbReference type="ARBA" id="ARBA00022723"/>
    </source>
</evidence>
<dbReference type="SUPFAM" id="SSF52025">
    <property type="entry name" value="PA domain"/>
    <property type="match status" value="1"/>
</dbReference>
<dbReference type="PANTHER" id="PTHR47168">
    <property type="entry name" value="RING ZINC FINGER DOMAIN SUPERFAMILY PROTEIN-RELATED"/>
    <property type="match status" value="1"/>
</dbReference>
<dbReference type="PROSITE" id="PS50089">
    <property type="entry name" value="ZF_RING_2"/>
    <property type="match status" value="1"/>
</dbReference>
<keyword evidence="12" id="KW-0325">Glycoprotein</keyword>
<keyword evidence="11 15" id="KW-0472">Membrane</keyword>
<comment type="pathway">
    <text evidence="2">Protein modification; protein ubiquitination.</text>
</comment>
<evidence type="ECO:0000256" key="7">
    <source>
        <dbReference type="ARBA" id="ARBA00022729"/>
    </source>
</evidence>
<evidence type="ECO:0000256" key="8">
    <source>
        <dbReference type="ARBA" id="ARBA00022771"/>
    </source>
</evidence>
<keyword evidence="19" id="KW-1185">Reference proteome</keyword>
<dbReference type="Gene3D" id="3.30.40.10">
    <property type="entry name" value="Zinc/RING finger domain, C3HC4 (zinc finger)"/>
    <property type="match status" value="1"/>
</dbReference>
<evidence type="ECO:0000256" key="3">
    <source>
        <dbReference type="ARBA" id="ARBA00012483"/>
    </source>
</evidence>
<dbReference type="InterPro" id="IPR044744">
    <property type="entry name" value="ZNRF4/RNF13/RNF167_PA"/>
</dbReference>
<evidence type="ECO:0000256" key="12">
    <source>
        <dbReference type="ARBA" id="ARBA00023180"/>
    </source>
</evidence>
<gene>
    <name evidence="18" type="ORF">JD844_034130</name>
</gene>
<name>A0ABQ7T8S6_PHRPL</name>
<keyword evidence="8 14" id="KW-0863">Zinc-finger</keyword>
<keyword evidence="10 15" id="KW-1133">Transmembrane helix</keyword>
<feature type="domain" description="RING-type" evidence="17">
    <location>
        <begin position="251"/>
        <end position="296"/>
    </location>
</feature>
<evidence type="ECO:0000256" key="13">
    <source>
        <dbReference type="ARBA" id="ARBA00046288"/>
    </source>
</evidence>
<protein>
    <recommendedName>
        <fullName evidence="3">RING-type E3 ubiquitin transferase</fullName>
        <ecNumber evidence="3">2.3.2.27</ecNumber>
    </recommendedName>
</protein>
<comment type="catalytic activity">
    <reaction evidence="1">
        <text>S-ubiquitinyl-[E2 ubiquitin-conjugating enzyme]-L-cysteine + [acceptor protein]-L-lysine = [E2 ubiquitin-conjugating enzyme]-L-cysteine + N(6)-ubiquitinyl-[acceptor protein]-L-lysine.</text>
        <dbReference type="EC" id="2.3.2.27"/>
    </reaction>
</comment>
<dbReference type="EC" id="2.3.2.27" evidence="3"/>
<reference evidence="18 19" key="1">
    <citation type="journal article" date="2022" name="Gigascience">
        <title>A chromosome-level genome assembly and annotation of the desert horned lizard, Phrynosoma platyrhinos, provides insight into chromosomal rearrangements among reptiles.</title>
        <authorList>
            <person name="Koochekian N."/>
            <person name="Ascanio A."/>
            <person name="Farleigh K."/>
            <person name="Card D.C."/>
            <person name="Schield D.R."/>
            <person name="Castoe T.A."/>
            <person name="Jezkova T."/>
        </authorList>
    </citation>
    <scope>NUCLEOTIDE SEQUENCE [LARGE SCALE GENOMIC DNA]</scope>
    <source>
        <strain evidence="18">NK-2021</strain>
    </source>
</reference>
<dbReference type="Pfam" id="PF02225">
    <property type="entry name" value="PA"/>
    <property type="match status" value="1"/>
</dbReference>
<proteinExistence type="predicted"/>
<evidence type="ECO:0000259" key="17">
    <source>
        <dbReference type="PROSITE" id="PS50089"/>
    </source>
</evidence>
<keyword evidence="4" id="KW-0808">Transferase</keyword>
<organism evidence="18 19">
    <name type="scientific">Phrynosoma platyrhinos</name>
    <name type="common">Desert horned lizard</name>
    <dbReference type="NCBI Taxonomy" id="52577"/>
    <lineage>
        <taxon>Eukaryota</taxon>
        <taxon>Metazoa</taxon>
        <taxon>Chordata</taxon>
        <taxon>Craniata</taxon>
        <taxon>Vertebrata</taxon>
        <taxon>Euteleostomi</taxon>
        <taxon>Lepidosauria</taxon>
        <taxon>Squamata</taxon>
        <taxon>Bifurcata</taxon>
        <taxon>Unidentata</taxon>
        <taxon>Episquamata</taxon>
        <taxon>Toxicofera</taxon>
        <taxon>Iguania</taxon>
        <taxon>Phrynosomatidae</taxon>
        <taxon>Phrynosomatinae</taxon>
        <taxon>Phrynosoma</taxon>
    </lineage>
</organism>
<dbReference type="InterPro" id="IPR013083">
    <property type="entry name" value="Znf_RING/FYVE/PHD"/>
</dbReference>
<feature type="transmembrane region" description="Helical" evidence="15">
    <location>
        <begin position="209"/>
        <end position="228"/>
    </location>
</feature>
<dbReference type="EMBL" id="JAIPUX010000953">
    <property type="protein sequence ID" value="KAH0625832.1"/>
    <property type="molecule type" value="Genomic_DNA"/>
</dbReference>
<dbReference type="PANTHER" id="PTHR47168:SF1">
    <property type="entry name" value="OS02G0798600 PROTEIN"/>
    <property type="match status" value="1"/>
</dbReference>
<dbReference type="Gene3D" id="3.50.30.30">
    <property type="match status" value="1"/>
</dbReference>
<dbReference type="InterPro" id="IPR046450">
    <property type="entry name" value="PA_dom_sf"/>
</dbReference>
<evidence type="ECO:0000256" key="4">
    <source>
        <dbReference type="ARBA" id="ARBA00022679"/>
    </source>
</evidence>
<comment type="caution">
    <text evidence="18">The sequence shown here is derived from an EMBL/GenBank/DDBJ whole genome shotgun (WGS) entry which is preliminary data.</text>
</comment>
<keyword evidence="9" id="KW-0862">Zinc</keyword>
<evidence type="ECO:0000256" key="15">
    <source>
        <dbReference type="SAM" id="Phobius"/>
    </source>
</evidence>
<evidence type="ECO:0000256" key="5">
    <source>
        <dbReference type="ARBA" id="ARBA00022692"/>
    </source>
</evidence>
<dbReference type="SUPFAM" id="SSF57850">
    <property type="entry name" value="RING/U-box"/>
    <property type="match status" value="1"/>
</dbReference>
<evidence type="ECO:0000256" key="9">
    <source>
        <dbReference type="ARBA" id="ARBA00022833"/>
    </source>
</evidence>
<dbReference type="Pfam" id="PF13639">
    <property type="entry name" value="zf-RING_2"/>
    <property type="match status" value="1"/>
</dbReference>
<evidence type="ECO:0000256" key="1">
    <source>
        <dbReference type="ARBA" id="ARBA00000900"/>
    </source>
</evidence>
<evidence type="ECO:0000256" key="14">
    <source>
        <dbReference type="PROSITE-ProRule" id="PRU00175"/>
    </source>
</evidence>
<dbReference type="CDD" id="cd02123">
    <property type="entry name" value="PA_C_RZF_like"/>
    <property type="match status" value="1"/>
</dbReference>
<evidence type="ECO:0000313" key="18">
    <source>
        <dbReference type="EMBL" id="KAH0625832.1"/>
    </source>
</evidence>
<dbReference type="SMART" id="SM00184">
    <property type="entry name" value="RING"/>
    <property type="match status" value="1"/>
</dbReference>